<evidence type="ECO:0000313" key="5">
    <source>
        <dbReference type="EMBL" id="REC75819.1"/>
    </source>
</evidence>
<dbReference type="GO" id="GO:0015074">
    <property type="term" value="P:DNA integration"/>
    <property type="evidence" value="ECO:0007669"/>
    <property type="project" value="InterPro"/>
</dbReference>
<dbReference type="InterPro" id="IPR010998">
    <property type="entry name" value="Integrase_recombinase_N"/>
</dbReference>
<evidence type="ECO:0000313" key="6">
    <source>
        <dbReference type="Proteomes" id="UP000257030"/>
    </source>
</evidence>
<keyword evidence="3" id="KW-0233">DNA recombination</keyword>
<dbReference type="Pfam" id="PF13102">
    <property type="entry name" value="Phage_int_SAM_5"/>
    <property type="match status" value="1"/>
</dbReference>
<keyword evidence="2" id="KW-0238">DNA-binding</keyword>
<dbReference type="CDD" id="cd01185">
    <property type="entry name" value="INTN1_C_like"/>
    <property type="match status" value="1"/>
</dbReference>
<comment type="similarity">
    <text evidence="1">Belongs to the 'phage' integrase family.</text>
</comment>
<evidence type="ECO:0000256" key="1">
    <source>
        <dbReference type="ARBA" id="ARBA00008857"/>
    </source>
</evidence>
<proteinExistence type="inferred from homology"/>
<dbReference type="Proteomes" id="UP000257030">
    <property type="component" value="Unassembled WGS sequence"/>
</dbReference>
<dbReference type="PANTHER" id="PTHR30349">
    <property type="entry name" value="PHAGE INTEGRASE-RELATED"/>
    <property type="match status" value="1"/>
</dbReference>
<evidence type="ECO:0000259" key="4">
    <source>
        <dbReference type="PROSITE" id="PS51898"/>
    </source>
</evidence>
<dbReference type="InterPro" id="IPR035386">
    <property type="entry name" value="Arm-DNA-bind_5"/>
</dbReference>
<dbReference type="OrthoDB" id="1094492at2"/>
<dbReference type="PANTHER" id="PTHR30349:SF64">
    <property type="entry name" value="PROPHAGE INTEGRASE INTD-RELATED"/>
    <property type="match status" value="1"/>
</dbReference>
<dbReference type="InterPro" id="IPR025269">
    <property type="entry name" value="SAM-like_dom"/>
</dbReference>
<keyword evidence="6" id="KW-1185">Reference proteome</keyword>
<dbReference type="GO" id="GO:0006310">
    <property type="term" value="P:DNA recombination"/>
    <property type="evidence" value="ECO:0007669"/>
    <property type="project" value="UniProtKB-KW"/>
</dbReference>
<dbReference type="InterPro" id="IPR002104">
    <property type="entry name" value="Integrase_catalytic"/>
</dbReference>
<evidence type="ECO:0000256" key="3">
    <source>
        <dbReference type="ARBA" id="ARBA00023172"/>
    </source>
</evidence>
<dbReference type="GO" id="GO:0003677">
    <property type="term" value="F:DNA binding"/>
    <property type="evidence" value="ECO:0007669"/>
    <property type="project" value="UniProtKB-KW"/>
</dbReference>
<dbReference type="Pfam" id="PF00589">
    <property type="entry name" value="Phage_integrase"/>
    <property type="match status" value="1"/>
</dbReference>
<feature type="domain" description="Tyr recombinase" evidence="4">
    <location>
        <begin position="209"/>
        <end position="397"/>
    </location>
</feature>
<dbReference type="AlphaFoldDB" id="A0A3D9DCX5"/>
<protein>
    <submittedName>
        <fullName evidence="5">Site-specific integrase</fullName>
    </submittedName>
</protein>
<gene>
    <name evidence="5" type="ORF">DRF60_15015</name>
</gene>
<dbReference type="Gene3D" id="1.10.150.130">
    <property type="match status" value="1"/>
</dbReference>
<evidence type="ECO:0000256" key="2">
    <source>
        <dbReference type="ARBA" id="ARBA00023125"/>
    </source>
</evidence>
<dbReference type="SUPFAM" id="SSF56349">
    <property type="entry name" value="DNA breaking-rejoining enzymes"/>
    <property type="match status" value="1"/>
</dbReference>
<reference evidence="5 6" key="1">
    <citation type="journal article" date="2010" name="Syst. Appl. Microbiol.">
        <title>Four new species of Chryseobacterium from the rhizosphere of coastal sand dune plants, Chryseobacterium elymi sp. nov., Chryseobacterium hagamense sp. nov., Chryseobacterium lathyri sp. nov. and Chryseobacterium rhizosphaerae sp. nov.</title>
        <authorList>
            <person name="Cho S.H."/>
            <person name="Lee K.S."/>
            <person name="Shin D.S."/>
            <person name="Han J.H."/>
            <person name="Park K.S."/>
            <person name="Lee C.H."/>
            <person name="Park K.H."/>
            <person name="Kim S.B."/>
        </authorList>
    </citation>
    <scope>NUCLEOTIDE SEQUENCE [LARGE SCALE GENOMIC DNA]</scope>
    <source>
        <strain evidence="5 6">KCTC 22547</strain>
    </source>
</reference>
<sequence length="402" mass="47212">MNTSIKIVLDSRPMSNNLYTVYLRIIKDRKRKNIALGLKCRKEHFENEQFLKGHPDYKVENDLLISFKARANKIIRDFQNEAKNFSLDEFEKKFKGKSDIKNCKVSDFYDEIIEEFERSGRMGYAKAFKDTKISFLKFTGNKIVFSDITTVLIEKYEVNLREKGNESGGISFKMRHLRALFNMAINRKVMSKENYPFREYKISKLKAGNNKIALSIEDFKKIKNVDLSKFPHLHEAYNYFMFSVYTRGMNFADMAKLKWSDITNNRIYYKRSKTGHSFNIEINEGIQEILDIYKSLNRESGYVFPILLKDDLTPKQIADRKHKVLARYNAKLKKIVELAEVDRSITSYVARHSFATILKNLGTSVERISEMMGHGNIQITMSYLKDFENEELDKENRKLLNL</sequence>
<organism evidence="5 6">
    <name type="scientific">Chryseobacterium elymi</name>
    <dbReference type="NCBI Taxonomy" id="395936"/>
    <lineage>
        <taxon>Bacteria</taxon>
        <taxon>Pseudomonadati</taxon>
        <taxon>Bacteroidota</taxon>
        <taxon>Flavobacteriia</taxon>
        <taxon>Flavobacteriales</taxon>
        <taxon>Weeksellaceae</taxon>
        <taxon>Chryseobacterium group</taxon>
        <taxon>Chryseobacterium</taxon>
    </lineage>
</organism>
<dbReference type="InterPro" id="IPR011010">
    <property type="entry name" value="DNA_brk_join_enz"/>
</dbReference>
<dbReference type="RefSeq" id="WP_116012832.1">
    <property type="nucleotide sequence ID" value="NZ_QNUH01000013.1"/>
</dbReference>
<dbReference type="InterPro" id="IPR050090">
    <property type="entry name" value="Tyrosine_recombinase_XerCD"/>
</dbReference>
<dbReference type="Gene3D" id="1.10.443.10">
    <property type="entry name" value="Intergrase catalytic core"/>
    <property type="match status" value="1"/>
</dbReference>
<dbReference type="PROSITE" id="PS51898">
    <property type="entry name" value="TYR_RECOMBINASE"/>
    <property type="match status" value="1"/>
</dbReference>
<dbReference type="Pfam" id="PF17293">
    <property type="entry name" value="Arm-DNA-bind_5"/>
    <property type="match status" value="1"/>
</dbReference>
<dbReference type="InterPro" id="IPR013762">
    <property type="entry name" value="Integrase-like_cat_sf"/>
</dbReference>
<dbReference type="EMBL" id="QNUH01000013">
    <property type="protein sequence ID" value="REC75819.1"/>
    <property type="molecule type" value="Genomic_DNA"/>
</dbReference>
<comment type="caution">
    <text evidence="5">The sequence shown here is derived from an EMBL/GenBank/DDBJ whole genome shotgun (WGS) entry which is preliminary data.</text>
</comment>
<accession>A0A3D9DCX5</accession>
<name>A0A3D9DCX5_9FLAO</name>